<reference evidence="2 3" key="1">
    <citation type="submission" date="2020-04" db="EMBL/GenBank/DDBJ databases">
        <title>Description of novel Gluconacetobacter.</title>
        <authorList>
            <person name="Sombolestani A."/>
        </authorList>
    </citation>
    <scope>NUCLEOTIDE SEQUENCE [LARGE SCALE GENOMIC DNA]</scope>
    <source>
        <strain evidence="2 3">LMG 7603</strain>
    </source>
</reference>
<comment type="caution">
    <text evidence="2">The sequence shown here is derived from an EMBL/GenBank/DDBJ whole genome shotgun (WGS) entry which is preliminary data.</text>
</comment>
<dbReference type="Proteomes" id="UP000550787">
    <property type="component" value="Unassembled WGS sequence"/>
</dbReference>
<feature type="region of interest" description="Disordered" evidence="1">
    <location>
        <begin position="1"/>
        <end position="24"/>
    </location>
</feature>
<gene>
    <name evidence="2" type="ORF">HLH33_12770</name>
</gene>
<dbReference type="EMBL" id="JABEQG010000025">
    <property type="protein sequence ID" value="MBB2157171.1"/>
    <property type="molecule type" value="Genomic_DNA"/>
</dbReference>
<dbReference type="RefSeq" id="WP_012554873.1">
    <property type="nucleotide sequence ID" value="NZ_JABEQG010000025.1"/>
</dbReference>
<evidence type="ECO:0000256" key="1">
    <source>
        <dbReference type="SAM" id="MobiDB-lite"/>
    </source>
</evidence>
<name>A0A7W4I6H8_GLUDI</name>
<sequence length="97" mass="10153">MTETQGPTPGEDPTLGQDGSVPEELSHCGAVVDKAIEYMLGENLPPIAIASALLGGSLGLLARTMNQATMLAMLENAMHSVRSGDLHPDRDAVSRPE</sequence>
<proteinExistence type="predicted"/>
<dbReference type="AlphaFoldDB" id="A0A7W4I6H8"/>
<organism evidence="2 3">
    <name type="scientific">Gluconacetobacter diazotrophicus</name>
    <name type="common">Acetobacter diazotrophicus</name>
    <dbReference type="NCBI Taxonomy" id="33996"/>
    <lineage>
        <taxon>Bacteria</taxon>
        <taxon>Pseudomonadati</taxon>
        <taxon>Pseudomonadota</taxon>
        <taxon>Alphaproteobacteria</taxon>
        <taxon>Acetobacterales</taxon>
        <taxon>Acetobacteraceae</taxon>
        <taxon>Gluconacetobacter</taxon>
    </lineage>
</organism>
<evidence type="ECO:0000313" key="2">
    <source>
        <dbReference type="EMBL" id="MBB2157171.1"/>
    </source>
</evidence>
<accession>A0A7W4I6H8</accession>
<protein>
    <submittedName>
        <fullName evidence="2">Uncharacterized protein</fullName>
    </submittedName>
</protein>
<evidence type="ECO:0000313" key="3">
    <source>
        <dbReference type="Proteomes" id="UP000550787"/>
    </source>
</evidence>